<comment type="similarity">
    <text evidence="8">Belongs to the class-II aminoacyl-tRNA synthetase family. ProS type 3 subfamily.</text>
</comment>
<dbReference type="GO" id="GO:0017101">
    <property type="term" value="C:aminoacyl-tRNA synthetase multienzyme complex"/>
    <property type="evidence" value="ECO:0007669"/>
    <property type="project" value="TreeGrafter"/>
</dbReference>
<dbReference type="InterPro" id="IPR004154">
    <property type="entry name" value="Anticodon-bd"/>
</dbReference>
<dbReference type="PROSITE" id="PS50862">
    <property type="entry name" value="AA_TRNA_LIGASE_II"/>
    <property type="match status" value="1"/>
</dbReference>
<keyword evidence="1 8" id="KW-0963">Cytoplasm</keyword>
<comment type="domain">
    <text evidence="8">Consists of three domains: the N-terminal catalytic domain, the anticodon-binding domain and the C-terminal extension.</text>
</comment>
<evidence type="ECO:0000256" key="2">
    <source>
        <dbReference type="ARBA" id="ARBA00022598"/>
    </source>
</evidence>
<keyword evidence="6 8" id="KW-0030">Aminoacyl-tRNA synthetase</keyword>
<dbReference type="HAMAP" id="MF_01571">
    <property type="entry name" value="Pro_tRNA_synth_type3"/>
    <property type="match status" value="1"/>
</dbReference>
<evidence type="ECO:0000256" key="1">
    <source>
        <dbReference type="ARBA" id="ARBA00022490"/>
    </source>
</evidence>
<dbReference type="PANTHER" id="PTHR43382:SF3">
    <property type="entry name" value="PROLINE--TRNA LIGASE, CHLOROPLASTIC_MITOCHONDRIAL"/>
    <property type="match status" value="1"/>
</dbReference>
<dbReference type="GO" id="GO:0006433">
    <property type="term" value="P:prolyl-tRNA aminoacylation"/>
    <property type="evidence" value="ECO:0007669"/>
    <property type="project" value="UniProtKB-UniRule"/>
</dbReference>
<dbReference type="GO" id="GO:0005737">
    <property type="term" value="C:cytoplasm"/>
    <property type="evidence" value="ECO:0007669"/>
    <property type="project" value="UniProtKB-SubCell"/>
</dbReference>
<keyword evidence="5 8" id="KW-0648">Protein biosynthesis</keyword>
<evidence type="ECO:0000259" key="9">
    <source>
        <dbReference type="PROSITE" id="PS50862"/>
    </source>
</evidence>
<dbReference type="NCBIfam" id="TIGR00408">
    <property type="entry name" value="proS_fam_I"/>
    <property type="match status" value="1"/>
</dbReference>
<evidence type="ECO:0000256" key="7">
    <source>
        <dbReference type="ARBA" id="ARBA00047671"/>
    </source>
</evidence>
<dbReference type="InterPro" id="IPR006195">
    <property type="entry name" value="aa-tRNA-synth_II"/>
</dbReference>
<dbReference type="Pfam" id="PF00587">
    <property type="entry name" value="tRNA-synt_2b"/>
    <property type="match status" value="1"/>
</dbReference>
<protein>
    <recommendedName>
        <fullName evidence="8">Proline--tRNA ligase</fullName>
        <ecNumber evidence="8">6.1.1.15</ecNumber>
    </recommendedName>
    <alternativeName>
        <fullName evidence="8">Prolyl-tRNA synthetase</fullName>
        <shortName evidence="8">ProRS</shortName>
    </alternativeName>
</protein>
<evidence type="ECO:0000256" key="3">
    <source>
        <dbReference type="ARBA" id="ARBA00022741"/>
    </source>
</evidence>
<keyword evidence="4 8" id="KW-0067">ATP-binding</keyword>
<dbReference type="InterPro" id="IPR002314">
    <property type="entry name" value="aa-tRNA-synt_IIb"/>
</dbReference>
<evidence type="ECO:0000256" key="4">
    <source>
        <dbReference type="ARBA" id="ARBA00022840"/>
    </source>
</evidence>
<accession>A0A1B1KG38</accession>
<dbReference type="AlphaFoldDB" id="A0A1B1KG38"/>
<organism evidence="10 11">
    <name type="scientific">Rhodococcus opacus</name>
    <name type="common">Nocardia opaca</name>
    <dbReference type="NCBI Taxonomy" id="37919"/>
    <lineage>
        <taxon>Bacteria</taxon>
        <taxon>Bacillati</taxon>
        <taxon>Actinomycetota</taxon>
        <taxon>Actinomycetes</taxon>
        <taxon>Mycobacteriales</taxon>
        <taxon>Nocardiaceae</taxon>
        <taxon>Rhodococcus</taxon>
    </lineage>
</organism>
<dbReference type="InterPro" id="IPR004499">
    <property type="entry name" value="Pro-tRNA-ligase_IIa_arc-type"/>
</dbReference>
<evidence type="ECO:0000256" key="5">
    <source>
        <dbReference type="ARBA" id="ARBA00022917"/>
    </source>
</evidence>
<gene>
    <name evidence="10" type="primary">proS2</name>
    <name evidence="8" type="synonym">proS</name>
    <name evidence="10" type="ORF">R1CP_34865</name>
</gene>
<dbReference type="PRINTS" id="PR01046">
    <property type="entry name" value="TRNASYNTHPRO"/>
</dbReference>
<dbReference type="Gene3D" id="3.30.930.10">
    <property type="entry name" value="Bira Bifunctional Protein, Domain 2"/>
    <property type="match status" value="1"/>
</dbReference>
<comment type="subcellular location">
    <subcellularLocation>
        <location evidence="8">Cytoplasm</location>
    </subcellularLocation>
</comment>
<keyword evidence="2 8" id="KW-0436">Ligase</keyword>
<evidence type="ECO:0000256" key="6">
    <source>
        <dbReference type="ARBA" id="ARBA00023146"/>
    </source>
</evidence>
<dbReference type="Proteomes" id="UP000186108">
    <property type="component" value="Chromosome"/>
</dbReference>
<evidence type="ECO:0000313" key="11">
    <source>
        <dbReference type="Proteomes" id="UP000186108"/>
    </source>
</evidence>
<dbReference type="FunFam" id="3.30.930.10:FF:000037">
    <property type="entry name" value="Proline--tRNA ligase"/>
    <property type="match status" value="1"/>
</dbReference>
<name>A0A1B1KG38_RHOOP</name>
<comment type="catalytic activity">
    <reaction evidence="7 8">
        <text>tRNA(Pro) + L-proline + ATP = L-prolyl-tRNA(Pro) + AMP + diphosphate</text>
        <dbReference type="Rhea" id="RHEA:14305"/>
        <dbReference type="Rhea" id="RHEA-COMP:9700"/>
        <dbReference type="Rhea" id="RHEA-COMP:9702"/>
        <dbReference type="ChEBI" id="CHEBI:30616"/>
        <dbReference type="ChEBI" id="CHEBI:33019"/>
        <dbReference type="ChEBI" id="CHEBI:60039"/>
        <dbReference type="ChEBI" id="CHEBI:78442"/>
        <dbReference type="ChEBI" id="CHEBI:78532"/>
        <dbReference type="ChEBI" id="CHEBI:456215"/>
        <dbReference type="EC" id="6.1.1.15"/>
    </reaction>
</comment>
<comment type="function">
    <text evidence="8">Catalyzes the attachment of proline to tRNA(Pro) in a two-step reaction: proline is first activated by ATP to form Pro-AMP and then transferred to the acceptor end of tRNA(Pro).</text>
</comment>
<dbReference type="GO" id="GO:0004827">
    <property type="term" value="F:proline-tRNA ligase activity"/>
    <property type="evidence" value="ECO:0007669"/>
    <property type="project" value="UniProtKB-UniRule"/>
</dbReference>
<dbReference type="PATRIC" id="fig|37919.13.peg.7331"/>
<dbReference type="InterPro" id="IPR033721">
    <property type="entry name" value="ProRS_core_arch_euk"/>
</dbReference>
<keyword evidence="3 8" id="KW-0547">Nucleotide-binding</keyword>
<dbReference type="SUPFAM" id="SSF52954">
    <property type="entry name" value="Class II aaRS ABD-related"/>
    <property type="match status" value="1"/>
</dbReference>
<dbReference type="GO" id="GO:0005524">
    <property type="term" value="F:ATP binding"/>
    <property type="evidence" value="ECO:0007669"/>
    <property type="project" value="UniProtKB-UniRule"/>
</dbReference>
<dbReference type="EMBL" id="CP009111">
    <property type="protein sequence ID" value="ANS31583.1"/>
    <property type="molecule type" value="Genomic_DNA"/>
</dbReference>
<reference evidence="10 11" key="1">
    <citation type="submission" date="2014-07" db="EMBL/GenBank/DDBJ databases">
        <authorList>
            <person name="Zhang J.E."/>
            <person name="Yang H."/>
            <person name="Guo J."/>
            <person name="Deng Z."/>
            <person name="Luo H."/>
            <person name="Luo M."/>
            <person name="Zhao B."/>
        </authorList>
    </citation>
    <scope>NUCLEOTIDE SEQUENCE [LARGE SCALE GENOMIC DNA]</scope>
    <source>
        <strain evidence="10 11">1CP</strain>
    </source>
</reference>
<dbReference type="PANTHER" id="PTHR43382">
    <property type="entry name" value="PROLYL-TRNA SYNTHETASE"/>
    <property type="match status" value="1"/>
</dbReference>
<dbReference type="CDD" id="cd00778">
    <property type="entry name" value="ProRS_core_arch_euk"/>
    <property type="match status" value="1"/>
</dbReference>
<dbReference type="EC" id="6.1.1.15" evidence="8"/>
<sequence length="411" mass="45774">MARDERGVTAQSEDFAAWYNEVVFKAGLVDRGPAKGTMVIRPYGYRLWELLQSELDRRIKDTGHENAYFPLLIPQSYLGREAEHVEGFSPELAVVTHAGGKELEEPLVVRPTSEAIIGEMMAKWISSHRELPLLLNQWANVVRWELRPRMFLRTTEFLWQEGHTAHVHEAAARRETMLALGIYREVARELAAIPVVPGEKTPGERFAGAVATYTIEGMMRDGRALQSGTSQCMGTKFASAFDIRFTSESGREELCHNTSWGMSTRMIGGIVMTHGDDTGLVFPPRLAPHQVVIVPITRGGNVAVEEAADELARRLRAVGVRAHADARPQHTPGFKYNEWELRGVPVRLELGPRDLEAGTVMMVKRLGDDGKQSVPIDSLPETMPGVLDDFQASLLARATAFRDSHTRTVDN</sequence>
<proteinExistence type="inferred from homology"/>
<comment type="subunit">
    <text evidence="8">Homodimer.</text>
</comment>
<dbReference type="Pfam" id="PF03129">
    <property type="entry name" value="HGTP_anticodon"/>
    <property type="match status" value="1"/>
</dbReference>
<evidence type="ECO:0000256" key="8">
    <source>
        <dbReference type="HAMAP-Rule" id="MF_01571"/>
    </source>
</evidence>
<feature type="domain" description="Aminoacyl-transfer RNA synthetases class-II family profile" evidence="9">
    <location>
        <begin position="36"/>
        <end position="283"/>
    </location>
</feature>
<evidence type="ECO:0000313" key="10">
    <source>
        <dbReference type="EMBL" id="ANS31583.1"/>
    </source>
</evidence>
<dbReference type="Gene3D" id="3.40.50.800">
    <property type="entry name" value="Anticodon-binding domain"/>
    <property type="match status" value="1"/>
</dbReference>
<dbReference type="InterPro" id="IPR002316">
    <property type="entry name" value="Pro-tRNA-ligase_IIa"/>
</dbReference>
<dbReference type="InterPro" id="IPR036621">
    <property type="entry name" value="Anticodon-bd_dom_sf"/>
</dbReference>
<dbReference type="InterPro" id="IPR045864">
    <property type="entry name" value="aa-tRNA-synth_II/BPL/LPL"/>
</dbReference>
<dbReference type="SUPFAM" id="SSF55681">
    <property type="entry name" value="Class II aaRS and biotin synthetases"/>
    <property type="match status" value="1"/>
</dbReference>